<organism evidence="2 3">
    <name type="scientific">Phenylobacterium montanum</name>
    <dbReference type="NCBI Taxonomy" id="2823693"/>
    <lineage>
        <taxon>Bacteria</taxon>
        <taxon>Pseudomonadati</taxon>
        <taxon>Pseudomonadota</taxon>
        <taxon>Alphaproteobacteria</taxon>
        <taxon>Caulobacterales</taxon>
        <taxon>Caulobacteraceae</taxon>
        <taxon>Phenylobacterium</taxon>
    </lineage>
</organism>
<proteinExistence type="predicted"/>
<feature type="transmembrane region" description="Helical" evidence="1">
    <location>
        <begin position="56"/>
        <end position="76"/>
    </location>
</feature>
<dbReference type="KEGG" id="caul:KCG34_08305"/>
<gene>
    <name evidence="2" type="ORF">KCG34_08305</name>
</gene>
<evidence type="ECO:0000313" key="3">
    <source>
        <dbReference type="Proteomes" id="UP000676409"/>
    </source>
</evidence>
<keyword evidence="1" id="KW-1133">Transmembrane helix</keyword>
<sequence>MYELPQPFHLSALPIVRRYRPISAIFLQVALFVILVAVTGPFVWFSYKQEHSFLNLYSIGAVAVDAIPISLIFYFVSLGGSTLTIDNTGVHQKLGRSQQDFLWTEISGTQIIEKSEGGGRGPAWKSKQVQLQTFNRRDYDNRTNLISGIFGITASDLDTVIQAGLDRWGGAQSKPASAGPTPTALTS</sequence>
<dbReference type="AlphaFoldDB" id="A0A975G3F7"/>
<keyword evidence="1" id="KW-0472">Membrane</keyword>
<dbReference type="EMBL" id="CP073078">
    <property type="protein sequence ID" value="QUD89858.1"/>
    <property type="molecule type" value="Genomic_DNA"/>
</dbReference>
<accession>A0A975G3F7</accession>
<feature type="transmembrane region" description="Helical" evidence="1">
    <location>
        <begin position="21"/>
        <end position="44"/>
    </location>
</feature>
<evidence type="ECO:0000313" key="2">
    <source>
        <dbReference type="EMBL" id="QUD89858.1"/>
    </source>
</evidence>
<dbReference type="Proteomes" id="UP000676409">
    <property type="component" value="Chromosome"/>
</dbReference>
<keyword evidence="1" id="KW-0812">Transmembrane</keyword>
<reference evidence="2" key="1">
    <citation type="submission" date="2021-04" db="EMBL/GenBank/DDBJ databases">
        <title>The complete genome sequence of Caulobacter sp. S6.</title>
        <authorList>
            <person name="Tang Y."/>
            <person name="Ouyang W."/>
            <person name="Liu Q."/>
            <person name="Huang B."/>
            <person name="Guo Z."/>
            <person name="Lei P."/>
        </authorList>
    </citation>
    <scope>NUCLEOTIDE SEQUENCE</scope>
    <source>
        <strain evidence="2">S6</strain>
    </source>
</reference>
<dbReference type="RefSeq" id="WP_211939910.1">
    <property type="nucleotide sequence ID" value="NZ_CP073078.1"/>
</dbReference>
<protein>
    <submittedName>
        <fullName evidence="2">Uncharacterized protein</fullName>
    </submittedName>
</protein>
<name>A0A975G3F7_9CAUL</name>
<keyword evidence="3" id="KW-1185">Reference proteome</keyword>
<evidence type="ECO:0000256" key="1">
    <source>
        <dbReference type="SAM" id="Phobius"/>
    </source>
</evidence>